<protein>
    <recommendedName>
        <fullName evidence="3">Reverse transcriptase Ty1/copia-type domain-containing protein</fullName>
    </recommendedName>
</protein>
<accession>A0A6L2MDJ1</accession>
<gene>
    <name evidence="2" type="ORF">Tci_042532</name>
</gene>
<dbReference type="EMBL" id="BKCJ010006135">
    <property type="protein sequence ID" value="GEU70554.1"/>
    <property type="molecule type" value="Genomic_DNA"/>
</dbReference>
<evidence type="ECO:0000313" key="2">
    <source>
        <dbReference type="EMBL" id="GEU70554.1"/>
    </source>
</evidence>
<dbReference type="PANTHER" id="PTHR11439:SF509">
    <property type="entry name" value="RNA-DIRECTED DNA POLYMERASE"/>
    <property type="match status" value="1"/>
</dbReference>
<reference evidence="2" key="1">
    <citation type="journal article" date="2019" name="Sci. Rep.">
        <title>Draft genome of Tanacetum cinerariifolium, the natural source of mosquito coil.</title>
        <authorList>
            <person name="Yamashiro T."/>
            <person name="Shiraishi A."/>
            <person name="Satake H."/>
            <person name="Nakayama K."/>
        </authorList>
    </citation>
    <scope>NUCLEOTIDE SEQUENCE</scope>
</reference>
<feature type="coiled-coil region" evidence="1">
    <location>
        <begin position="721"/>
        <end position="792"/>
    </location>
</feature>
<feature type="coiled-coil region" evidence="1">
    <location>
        <begin position="362"/>
        <end position="389"/>
    </location>
</feature>
<evidence type="ECO:0000256" key="1">
    <source>
        <dbReference type="SAM" id="Coils"/>
    </source>
</evidence>
<comment type="caution">
    <text evidence="2">The sequence shown here is derived from an EMBL/GenBank/DDBJ whole genome shotgun (WGS) entry which is preliminary data.</text>
</comment>
<sequence>MGELTFFLGLQIQQKENGIFINQDKYVREILKKFSFFRIRSASTPMKTHKPLTKDENGEDVDVHLYRSMIGSLMYLTSSRPDIMFSVCACLRFQVQPKVSHLHAVKRIFKYLKGQLKLGHWYPKDSPLTLEAFSDSDYTGASLDRKSTIGVTIHNCQEANGLSSWLWTNTQSSTVGFEVKKDNDEVRIQALVDGKWVKIKESSIRRILRLDDAEGASCLTNTDIFEGLARMGAKTTSWNEFNSNMASSIVCLSTNQKFNFSRDFDTPSLTKKVFANIKRVGTGFSGEVTLLFDNMLVQAPEELEPEVHPTESQAKHNVPLPLPSHDTLPSGEDSLKLKELMELCSNLYNKVLDSESEVIDIKYTFKAKIEKLEIRVERLEEENRILKELKGVHSTVASDEPIMKNEKSSKQGRKLADINANVFSMLDVNDEEPADLKEVVDVVTTAKLITEVATTVGVDVNVSSVKDILITATETPKMTVEVPKPRKRRDEEVARQLEAELNADINWNVVIKQVKKSEILTDVVMKYQTLKRKPLTEAQARRNMIVYLKNMAGYKMNYFKGLEVDDESEMSLELLRLVRRQLNEGIYSKTVSKAKEEKRCYVIQGKVLLVEAQGNGTVLNEEESKFLVDLGIAEGPVTQSVITHNIAYQADDLDAYDFDCDEISTAKAVLMANVSSYGSDVLSKDTTSSAQQDALILYVFEELSNQVTKCNKVNNDNLIANETLSAELERYKERVKLQEERKNVDLGTRKKLIIDDIIQEKNAQFADFEKEIHNLKQTLSKQTKEKELLTKTFNVFKNESKEKEAKNIDTEMALEKKVKELDNIVCKMGQSTQTVHMLMKPHVFYDNNLKQALGFQNPFYLKKAQQIRPMLYDGNVIAKETNVISIADSKETLMLEEESRSKMLLKQIDPMVLEKKVNTKPINYAELN</sequence>
<dbReference type="AlphaFoldDB" id="A0A6L2MDJ1"/>
<proteinExistence type="predicted"/>
<evidence type="ECO:0008006" key="3">
    <source>
        <dbReference type="Google" id="ProtNLM"/>
    </source>
</evidence>
<organism evidence="2">
    <name type="scientific">Tanacetum cinerariifolium</name>
    <name type="common">Dalmatian daisy</name>
    <name type="synonym">Chrysanthemum cinerariifolium</name>
    <dbReference type="NCBI Taxonomy" id="118510"/>
    <lineage>
        <taxon>Eukaryota</taxon>
        <taxon>Viridiplantae</taxon>
        <taxon>Streptophyta</taxon>
        <taxon>Embryophyta</taxon>
        <taxon>Tracheophyta</taxon>
        <taxon>Spermatophyta</taxon>
        <taxon>Magnoliopsida</taxon>
        <taxon>eudicotyledons</taxon>
        <taxon>Gunneridae</taxon>
        <taxon>Pentapetalae</taxon>
        <taxon>asterids</taxon>
        <taxon>campanulids</taxon>
        <taxon>Asterales</taxon>
        <taxon>Asteraceae</taxon>
        <taxon>Asteroideae</taxon>
        <taxon>Anthemideae</taxon>
        <taxon>Anthemidinae</taxon>
        <taxon>Tanacetum</taxon>
    </lineage>
</organism>
<dbReference type="PANTHER" id="PTHR11439">
    <property type="entry name" value="GAG-POL-RELATED RETROTRANSPOSON"/>
    <property type="match status" value="1"/>
</dbReference>
<name>A0A6L2MDJ1_TANCI</name>
<keyword evidence="1" id="KW-0175">Coiled coil</keyword>